<keyword evidence="2" id="KW-1185">Reference proteome</keyword>
<dbReference type="EMBL" id="QTSX02002946">
    <property type="protein sequence ID" value="KAJ9072947.1"/>
    <property type="molecule type" value="Genomic_DNA"/>
</dbReference>
<accession>A0ACC2TFC4</accession>
<protein>
    <submittedName>
        <fullName evidence="1">Uncharacterized protein</fullName>
    </submittedName>
</protein>
<sequence>MKPEEAGNLFGISECDRTHLINSLKNCQEVPRILMPEDLPAKQPGFTRVLTLNVDGLCAFKKQQHVQQYISDVTANIVCLQETNARTQA</sequence>
<dbReference type="Proteomes" id="UP001165960">
    <property type="component" value="Unassembled WGS sequence"/>
</dbReference>
<evidence type="ECO:0000313" key="2">
    <source>
        <dbReference type="Proteomes" id="UP001165960"/>
    </source>
</evidence>
<name>A0ACC2TFC4_9FUNG</name>
<evidence type="ECO:0000313" key="1">
    <source>
        <dbReference type="EMBL" id="KAJ9072947.1"/>
    </source>
</evidence>
<gene>
    <name evidence="1" type="ORF">DSO57_1021707</name>
</gene>
<proteinExistence type="predicted"/>
<comment type="caution">
    <text evidence="1">The sequence shown here is derived from an EMBL/GenBank/DDBJ whole genome shotgun (WGS) entry which is preliminary data.</text>
</comment>
<reference evidence="1" key="1">
    <citation type="submission" date="2022-04" db="EMBL/GenBank/DDBJ databases">
        <title>Genome of the entomopathogenic fungus Entomophthora muscae.</title>
        <authorList>
            <person name="Elya C."/>
            <person name="Lovett B.R."/>
            <person name="Lee E."/>
            <person name="Macias A.M."/>
            <person name="Hajek A.E."/>
            <person name="De Bivort B.L."/>
            <person name="Kasson M.T."/>
            <person name="De Fine Licht H.H."/>
            <person name="Stajich J.E."/>
        </authorList>
    </citation>
    <scope>NUCLEOTIDE SEQUENCE</scope>
    <source>
        <strain evidence="1">Berkeley</strain>
    </source>
</reference>
<organism evidence="1 2">
    <name type="scientific">Entomophthora muscae</name>
    <dbReference type="NCBI Taxonomy" id="34485"/>
    <lineage>
        <taxon>Eukaryota</taxon>
        <taxon>Fungi</taxon>
        <taxon>Fungi incertae sedis</taxon>
        <taxon>Zoopagomycota</taxon>
        <taxon>Entomophthoromycotina</taxon>
        <taxon>Entomophthoromycetes</taxon>
        <taxon>Entomophthorales</taxon>
        <taxon>Entomophthoraceae</taxon>
        <taxon>Entomophthora</taxon>
    </lineage>
</organism>